<dbReference type="Gene3D" id="3.60.21.10">
    <property type="match status" value="1"/>
</dbReference>
<evidence type="ECO:0000256" key="2">
    <source>
        <dbReference type="ARBA" id="ARBA00005419"/>
    </source>
</evidence>
<reference evidence="7 8" key="2">
    <citation type="submission" date="2017-09" db="EMBL/GenBank/DDBJ databases">
        <title>The genome of whitefly Bemisia tabaci, a global crop pest, provides novel insights into virus transmission, host adaptation and insecticide resistance.</title>
        <authorList>
            <person name="Kaur N."/>
            <person name="Kliot A."/>
            <person name="Pinheiro P.V."/>
            <person name="Luan J."/>
            <person name="Zheng Y."/>
            <person name="Liu W."/>
            <person name="Sun H."/>
            <person name="Yang X."/>
            <person name="Xu Y."/>
            <person name="Luo Y."/>
            <person name="Kruse A."/>
            <person name="Fisher T.W."/>
            <person name="Nelson D.R."/>
            <person name="Elimelech M."/>
            <person name="MacCoss M."/>
            <person name="Johnson R."/>
            <person name="Cohen E."/>
            <person name="Hunter W.B."/>
            <person name="Brown J.K."/>
            <person name="Jander G."/>
            <person name="Cilia M."/>
            <person name="Douglas A.E."/>
            <person name="Ghanim M."/>
            <person name="Simmons A.M."/>
            <person name="Wintermantel W.M."/>
            <person name="Ling K.-S."/>
            <person name="Fei Z."/>
        </authorList>
    </citation>
    <scope>NUCLEOTIDE SEQUENCE [LARGE SCALE GENOMIC DNA]</scope>
    <source>
        <strain evidence="7 8">MEAM1</strain>
    </source>
</reference>
<keyword evidence="3 5" id="KW-0378">Hydrolase</keyword>
<gene>
    <name evidence="5" type="primary">apaH</name>
    <name evidence="7" type="ORF">BA171_00355</name>
</gene>
<dbReference type="HAMAP" id="MF_00199">
    <property type="entry name" value="ApaH"/>
    <property type="match status" value="1"/>
</dbReference>
<dbReference type="PANTHER" id="PTHR40942">
    <property type="match status" value="1"/>
</dbReference>
<evidence type="ECO:0000256" key="1">
    <source>
        <dbReference type="ARBA" id="ARBA00003413"/>
    </source>
</evidence>
<dbReference type="InterPro" id="IPR004843">
    <property type="entry name" value="Calcineurin-like_PHP"/>
</dbReference>
<reference evidence="8" key="1">
    <citation type="submission" date="2016-06" db="EMBL/GenBank/DDBJ databases">
        <authorList>
            <person name="Chen W."/>
            <person name="Hasegawa D.K."/>
        </authorList>
    </citation>
    <scope>NUCLEOTIDE SEQUENCE [LARGE SCALE GENOMIC DNA]</scope>
    <source>
        <strain evidence="8">MEAM1</strain>
    </source>
</reference>
<name>A0A249DVU0_9ENTR</name>
<protein>
    <recommendedName>
        <fullName evidence="5">Bis(5'-nucleosyl)-tetraphosphatase, symmetrical</fullName>
        <ecNumber evidence="5">3.6.1.41</ecNumber>
    </recommendedName>
    <alternativeName>
        <fullName evidence="5">Ap4A hydrolase</fullName>
    </alternativeName>
    <alternativeName>
        <fullName evidence="5">Diadenosine 5',5'''-P1,P4-tetraphosphate pyrophosphohydrolase</fullName>
    </alternativeName>
    <alternativeName>
        <fullName evidence="5">Diadenosine tetraphosphatase</fullName>
    </alternativeName>
</protein>
<comment type="catalytic activity">
    <reaction evidence="4 5">
        <text>P(1),P(4)-bis(5'-adenosyl) tetraphosphate + H2O = 2 ADP + 2 H(+)</text>
        <dbReference type="Rhea" id="RHEA:24252"/>
        <dbReference type="ChEBI" id="CHEBI:15377"/>
        <dbReference type="ChEBI" id="CHEBI:15378"/>
        <dbReference type="ChEBI" id="CHEBI:58141"/>
        <dbReference type="ChEBI" id="CHEBI:456216"/>
        <dbReference type="EC" id="3.6.1.41"/>
    </reaction>
</comment>
<dbReference type="CDD" id="cd07422">
    <property type="entry name" value="MPP_ApaH"/>
    <property type="match status" value="1"/>
</dbReference>
<dbReference type="EC" id="3.6.1.41" evidence="5"/>
<evidence type="ECO:0000256" key="4">
    <source>
        <dbReference type="ARBA" id="ARBA00049417"/>
    </source>
</evidence>
<dbReference type="NCBIfam" id="TIGR00668">
    <property type="entry name" value="apaH"/>
    <property type="match status" value="1"/>
</dbReference>
<dbReference type="Pfam" id="PF00149">
    <property type="entry name" value="Metallophos"/>
    <property type="match status" value="1"/>
</dbReference>
<evidence type="ECO:0000313" key="8">
    <source>
        <dbReference type="Proteomes" id="UP000216438"/>
    </source>
</evidence>
<proteinExistence type="inferred from homology"/>
<dbReference type="InterPro" id="IPR029052">
    <property type="entry name" value="Metallo-depent_PP-like"/>
</dbReference>
<comment type="similarity">
    <text evidence="2 5">Belongs to the Ap4A hydrolase family.</text>
</comment>
<dbReference type="NCBIfam" id="NF001204">
    <property type="entry name" value="PRK00166.1"/>
    <property type="match status" value="1"/>
</dbReference>
<evidence type="ECO:0000256" key="3">
    <source>
        <dbReference type="ARBA" id="ARBA00022801"/>
    </source>
</evidence>
<evidence type="ECO:0000259" key="6">
    <source>
        <dbReference type="Pfam" id="PF00149"/>
    </source>
</evidence>
<organism evidence="7 8">
    <name type="scientific">Candidatus Hamiltonella defensa</name>
    <name type="common">Bemisia tabaci</name>
    <dbReference type="NCBI Taxonomy" id="672795"/>
    <lineage>
        <taxon>Bacteria</taxon>
        <taxon>Pseudomonadati</taxon>
        <taxon>Pseudomonadota</taxon>
        <taxon>Gammaproteobacteria</taxon>
        <taxon>Enterobacterales</taxon>
        <taxon>Enterobacteriaceae</taxon>
        <taxon>aphid secondary symbionts</taxon>
        <taxon>Candidatus Williamhamiltonella</taxon>
    </lineage>
</organism>
<comment type="function">
    <text evidence="1 5">Hydrolyzes diadenosine 5',5'''-P1,P4-tetraphosphate to yield ADP.</text>
</comment>
<accession>A0A249DVU0</accession>
<dbReference type="InterPro" id="IPR004617">
    <property type="entry name" value="ApaH"/>
</dbReference>
<evidence type="ECO:0000313" key="7">
    <source>
        <dbReference type="EMBL" id="ASX25673.1"/>
    </source>
</evidence>
<sequence length="275" mass="31602">MSNYLIGDVHGCFDELKALLAKVNFDKEKDTLWLTGDLVSRGPQSLKVLRYARSLGKALRMVLGNHDLHLLAIHAGMRKNNPKDHLASLLSAPDVDQLMDWLRQQPLLQIDDDLKLIMTHAGIYPKWDKKTAQTCAQEVEVALRGNRLPLFLDRSHTQTPHSWSPKLKGDARLQFITNALTRMRYCFSDGSLDMTHKEIPEKVQGDLYPWFLLPRLLEPEYAITFGHWSALKGKGTPKNIYALDTGCCWGNELTLLHWEEKRYFIEPAYKCENEF</sequence>
<dbReference type="RefSeq" id="WP_016856853.1">
    <property type="nucleotide sequence ID" value="NZ_CP016303.1"/>
</dbReference>
<dbReference type="Proteomes" id="UP000216438">
    <property type="component" value="Chromosome"/>
</dbReference>
<dbReference type="GO" id="GO:0008803">
    <property type="term" value="F:bis(5'-nucleosyl)-tetraphosphatase (symmetrical) activity"/>
    <property type="evidence" value="ECO:0007669"/>
    <property type="project" value="UniProtKB-UniRule"/>
</dbReference>
<dbReference type="AlphaFoldDB" id="A0A249DVU0"/>
<dbReference type="PANTHER" id="PTHR40942:SF4">
    <property type="entry name" value="CYTOCHROME C5"/>
    <property type="match status" value="1"/>
</dbReference>
<dbReference type="OrthoDB" id="9807890at2"/>
<dbReference type="EMBL" id="CP016303">
    <property type="protein sequence ID" value="ASX25673.1"/>
    <property type="molecule type" value="Genomic_DNA"/>
</dbReference>
<dbReference type="PIRSF" id="PIRSF000903">
    <property type="entry name" value="B5n-ttraPtase_sm"/>
    <property type="match status" value="1"/>
</dbReference>
<feature type="domain" description="Calcineurin-like phosphoesterase" evidence="6">
    <location>
        <begin position="5"/>
        <end position="138"/>
    </location>
</feature>
<evidence type="ECO:0000256" key="5">
    <source>
        <dbReference type="HAMAP-Rule" id="MF_00199"/>
    </source>
</evidence>
<dbReference type="SUPFAM" id="SSF56300">
    <property type="entry name" value="Metallo-dependent phosphatases"/>
    <property type="match status" value="1"/>
</dbReference>